<protein>
    <submittedName>
        <fullName evidence="1">Phage tail protein</fullName>
    </submittedName>
</protein>
<evidence type="ECO:0000313" key="1">
    <source>
        <dbReference type="EMBL" id="MFD2704622.1"/>
    </source>
</evidence>
<sequence>MTLRNRDINESIRRYMPEYYEEFTAVQEIIGAEAGAFDGAFDEIRDVLAQFYLETATWGLAYWEDIFGIRTDEDKPLNERRSVIRSQKRGQGTVTKAFVREVAESYDGGEVEVTEEYANYNIVVTFISTRGVPPNLEDTKQALRNIVPAHLTVNFEFTYLLYSELASEGGTYADVAALGLTYEELKAYKYE</sequence>
<reference evidence="2" key="1">
    <citation type="journal article" date="2019" name="Int. J. Syst. Evol. Microbiol.">
        <title>The Global Catalogue of Microorganisms (GCM) 10K type strain sequencing project: providing services to taxonomists for standard genome sequencing and annotation.</title>
        <authorList>
            <consortium name="The Broad Institute Genomics Platform"/>
            <consortium name="The Broad Institute Genome Sequencing Center for Infectious Disease"/>
            <person name="Wu L."/>
            <person name="Ma J."/>
        </authorList>
    </citation>
    <scope>NUCLEOTIDE SEQUENCE [LARGE SCALE GENOMIC DNA]</scope>
    <source>
        <strain evidence="2">KCTC 33792</strain>
    </source>
</reference>
<dbReference type="Proteomes" id="UP001597520">
    <property type="component" value="Unassembled WGS sequence"/>
</dbReference>
<name>A0ABW5SY09_9BACI</name>
<dbReference type="InterPro" id="IPR018755">
    <property type="entry name" value="Phage_Mu_Gp48"/>
</dbReference>
<dbReference type="Pfam" id="PF10076">
    <property type="entry name" value="Phage_Mu_Gp48"/>
    <property type="match status" value="1"/>
</dbReference>
<dbReference type="RefSeq" id="WP_380711899.1">
    <property type="nucleotide sequence ID" value="NZ_JBHUML010000002.1"/>
</dbReference>
<organism evidence="1 2">
    <name type="scientific">Salibacterium lacus</name>
    <dbReference type="NCBI Taxonomy" id="1898109"/>
    <lineage>
        <taxon>Bacteria</taxon>
        <taxon>Bacillati</taxon>
        <taxon>Bacillota</taxon>
        <taxon>Bacilli</taxon>
        <taxon>Bacillales</taxon>
        <taxon>Bacillaceae</taxon>
    </lineage>
</organism>
<proteinExistence type="predicted"/>
<gene>
    <name evidence="1" type="ORF">ACFSUB_04030</name>
</gene>
<keyword evidence="2" id="KW-1185">Reference proteome</keyword>
<accession>A0ABW5SY09</accession>
<evidence type="ECO:0000313" key="2">
    <source>
        <dbReference type="Proteomes" id="UP001597520"/>
    </source>
</evidence>
<comment type="caution">
    <text evidence="1">The sequence shown here is derived from an EMBL/GenBank/DDBJ whole genome shotgun (WGS) entry which is preliminary data.</text>
</comment>
<dbReference type="EMBL" id="JBHUML010000002">
    <property type="protein sequence ID" value="MFD2704622.1"/>
    <property type="molecule type" value="Genomic_DNA"/>
</dbReference>